<dbReference type="GO" id="GO:0016747">
    <property type="term" value="F:acyltransferase activity, transferring groups other than amino-acyl groups"/>
    <property type="evidence" value="ECO:0007669"/>
    <property type="project" value="InterPro"/>
</dbReference>
<dbReference type="Gene3D" id="3.40.630.30">
    <property type="match status" value="1"/>
</dbReference>
<keyword evidence="2" id="KW-0808">Transferase</keyword>
<protein>
    <submittedName>
        <fullName evidence="2">Acetyltransferase</fullName>
    </submittedName>
</protein>
<dbReference type="CDD" id="cd04301">
    <property type="entry name" value="NAT_SF"/>
    <property type="match status" value="1"/>
</dbReference>
<dbReference type="eggNOG" id="COG0456">
    <property type="taxonomic scope" value="Bacteria"/>
</dbReference>
<dbReference type="EMBL" id="CM001487">
    <property type="protein sequence ID" value="EIM56244.1"/>
    <property type="molecule type" value="Genomic_DNA"/>
</dbReference>
<dbReference type="InterPro" id="IPR000182">
    <property type="entry name" value="GNAT_dom"/>
</dbReference>
<dbReference type="Proteomes" id="UP000005753">
    <property type="component" value="Chromosome"/>
</dbReference>
<dbReference type="HOGENOM" id="CLU_108859_0_0_9"/>
<reference evidence="2 3" key="2">
    <citation type="submission" date="2012-02" db="EMBL/GenBank/DDBJ databases">
        <title>Improved High-Quality Draft sequence of Eubacterium cellulosolvens 6.</title>
        <authorList>
            <consortium name="US DOE Joint Genome Institute"/>
            <person name="Lucas S."/>
            <person name="Han J."/>
            <person name="Lapidus A."/>
            <person name="Cheng J.-F."/>
            <person name="Goodwin L."/>
            <person name="Pitluck S."/>
            <person name="Peters L."/>
            <person name="Mikhailova N."/>
            <person name="Gu W."/>
            <person name="Detter J.C."/>
            <person name="Han C."/>
            <person name="Tapia R."/>
            <person name="Land M."/>
            <person name="Hauser L."/>
            <person name="Kyrpides N."/>
            <person name="Ivanova N."/>
            <person name="Pagani I."/>
            <person name="Johnson E."/>
            <person name="Mukhopadhyay B."/>
            <person name="Anderson I."/>
            <person name="Woyke T."/>
        </authorList>
    </citation>
    <scope>NUCLEOTIDE SEQUENCE [LARGE SCALE GENOMIC DNA]</scope>
    <source>
        <strain evidence="2 3">6</strain>
    </source>
</reference>
<name>I5AR21_EUBC6</name>
<dbReference type="Pfam" id="PF13508">
    <property type="entry name" value="Acetyltransf_7"/>
    <property type="match status" value="1"/>
</dbReference>
<organism evidence="2 3">
    <name type="scientific">Eubacterium cellulosolvens (strain ATCC 43171 / JCM 9499 / 6)</name>
    <name type="common">Cillobacterium cellulosolvens</name>
    <dbReference type="NCBI Taxonomy" id="633697"/>
    <lineage>
        <taxon>Bacteria</taxon>
        <taxon>Bacillati</taxon>
        <taxon>Bacillota</taxon>
        <taxon>Clostridia</taxon>
        <taxon>Eubacteriales</taxon>
        <taxon>Eubacteriaceae</taxon>
        <taxon>Eubacterium</taxon>
    </lineage>
</organism>
<dbReference type="FunFam" id="3.40.630.30:FF:000165">
    <property type="entry name" value="IAA acetyltransferase"/>
    <property type="match status" value="1"/>
</dbReference>
<dbReference type="PROSITE" id="PS51186">
    <property type="entry name" value="GNAT"/>
    <property type="match status" value="1"/>
</dbReference>
<dbReference type="InterPro" id="IPR016181">
    <property type="entry name" value="Acyl_CoA_acyltransferase"/>
</dbReference>
<evidence type="ECO:0000259" key="1">
    <source>
        <dbReference type="PROSITE" id="PS51186"/>
    </source>
</evidence>
<dbReference type="SUPFAM" id="SSF55729">
    <property type="entry name" value="Acyl-CoA N-acyltransferases (Nat)"/>
    <property type="match status" value="1"/>
</dbReference>
<gene>
    <name evidence="2" type="ORF">EubceDRAFT1_0386</name>
</gene>
<dbReference type="STRING" id="633697.EubceDRAFT1_0386"/>
<evidence type="ECO:0000313" key="3">
    <source>
        <dbReference type="Proteomes" id="UP000005753"/>
    </source>
</evidence>
<evidence type="ECO:0000313" key="2">
    <source>
        <dbReference type="EMBL" id="EIM56244.1"/>
    </source>
</evidence>
<sequence>MRRKPGYAGGRYRYMEKIFKVTTNKRDYMELLLLADEQEDMIDRYLDKGTMYVIEDDGIKGECVVTDEGDGILEIKNIATAPESHGKGYGRLLIDYVSEKYAGQYTTLQVGTGDSPLTIPFYEKCGFSRHHVIKNFFTDNYNHPIIEEGVQLTDMVILRKKM</sequence>
<accession>I5AR21</accession>
<feature type="domain" description="N-acetyltransferase" evidence="1">
    <location>
        <begin position="16"/>
        <end position="162"/>
    </location>
</feature>
<dbReference type="AlphaFoldDB" id="I5AR21"/>
<keyword evidence="3" id="KW-1185">Reference proteome</keyword>
<proteinExistence type="predicted"/>
<reference evidence="2 3" key="1">
    <citation type="submission" date="2010-08" db="EMBL/GenBank/DDBJ databases">
        <authorList>
            <consortium name="US DOE Joint Genome Institute (JGI-PGF)"/>
            <person name="Lucas S."/>
            <person name="Copeland A."/>
            <person name="Lapidus A."/>
            <person name="Cheng J.-F."/>
            <person name="Bruce D."/>
            <person name="Goodwin L."/>
            <person name="Pitluck S."/>
            <person name="Land M.L."/>
            <person name="Hauser L."/>
            <person name="Chang Y.-J."/>
            <person name="Anderson I.J."/>
            <person name="Johnson E."/>
            <person name="Mulhopadhyay B."/>
            <person name="Kyrpides N."/>
            <person name="Woyke T.J."/>
        </authorList>
    </citation>
    <scope>NUCLEOTIDE SEQUENCE [LARGE SCALE GENOMIC DNA]</scope>
    <source>
        <strain evidence="2 3">6</strain>
    </source>
</reference>